<name>A0AAW0RDE0_9PEZI</name>
<evidence type="ECO:0000256" key="3">
    <source>
        <dbReference type="SAM" id="SignalP"/>
    </source>
</evidence>
<accession>A0AAW0RDE0</accession>
<keyword evidence="2" id="KW-0812">Transmembrane</keyword>
<dbReference type="AlphaFoldDB" id="A0AAW0RDE0"/>
<evidence type="ECO:0000256" key="2">
    <source>
        <dbReference type="SAM" id="Phobius"/>
    </source>
</evidence>
<reference evidence="4 5" key="1">
    <citation type="submission" date="2023-01" db="EMBL/GenBank/DDBJ databases">
        <title>Analysis of 21 Apiospora genomes using comparative genomics revels a genus with tremendous synthesis potential of carbohydrate active enzymes and secondary metabolites.</title>
        <authorList>
            <person name="Sorensen T."/>
        </authorList>
    </citation>
    <scope>NUCLEOTIDE SEQUENCE [LARGE SCALE GENOMIC DNA]</scope>
    <source>
        <strain evidence="4 5">CBS 117206</strain>
    </source>
</reference>
<sequence>MQISTTLLSLGLYTVALGAPTPVVNDKDLTVPTTSLKDVLSKFSVAERLSIKDFLKQHLDNHPVAPSVEISHSEADAMHRPLSISQIMASPSRSDSQTPIPEMEQSSTVRAETGFISKTNPTTVEEEVAGSKRFYRFMPCHKGHGGKQTVHLVRQYADMVVVGVLAIFLMAVAVVELWTPASGRLRQWRKNEGAIRLGDEEKTPIEPMSSPETLRSSVSQSSTPATNSISAN</sequence>
<proteinExistence type="predicted"/>
<feature type="chain" id="PRO_5043990544" evidence="3">
    <location>
        <begin position="19"/>
        <end position="232"/>
    </location>
</feature>
<feature type="region of interest" description="Disordered" evidence="1">
    <location>
        <begin position="197"/>
        <end position="232"/>
    </location>
</feature>
<feature type="signal peptide" evidence="3">
    <location>
        <begin position="1"/>
        <end position="18"/>
    </location>
</feature>
<dbReference type="EMBL" id="JAQQWP010000001">
    <property type="protein sequence ID" value="KAK8132950.1"/>
    <property type="molecule type" value="Genomic_DNA"/>
</dbReference>
<comment type="caution">
    <text evidence="4">The sequence shown here is derived from an EMBL/GenBank/DDBJ whole genome shotgun (WGS) entry which is preliminary data.</text>
</comment>
<evidence type="ECO:0000313" key="4">
    <source>
        <dbReference type="EMBL" id="KAK8132950.1"/>
    </source>
</evidence>
<keyword evidence="2" id="KW-1133">Transmembrane helix</keyword>
<feature type="compositionally biased region" description="Polar residues" evidence="1">
    <location>
        <begin position="210"/>
        <end position="232"/>
    </location>
</feature>
<keyword evidence="5" id="KW-1185">Reference proteome</keyword>
<evidence type="ECO:0000256" key="1">
    <source>
        <dbReference type="SAM" id="MobiDB-lite"/>
    </source>
</evidence>
<keyword evidence="2" id="KW-0472">Membrane</keyword>
<organism evidence="4 5">
    <name type="scientific">Apiospora kogelbergensis</name>
    <dbReference type="NCBI Taxonomy" id="1337665"/>
    <lineage>
        <taxon>Eukaryota</taxon>
        <taxon>Fungi</taxon>
        <taxon>Dikarya</taxon>
        <taxon>Ascomycota</taxon>
        <taxon>Pezizomycotina</taxon>
        <taxon>Sordariomycetes</taxon>
        <taxon>Xylariomycetidae</taxon>
        <taxon>Amphisphaeriales</taxon>
        <taxon>Apiosporaceae</taxon>
        <taxon>Apiospora</taxon>
    </lineage>
</organism>
<feature type="transmembrane region" description="Helical" evidence="2">
    <location>
        <begin position="159"/>
        <end position="179"/>
    </location>
</feature>
<keyword evidence="3" id="KW-0732">Signal</keyword>
<feature type="region of interest" description="Disordered" evidence="1">
    <location>
        <begin position="89"/>
        <end position="120"/>
    </location>
</feature>
<protein>
    <submittedName>
        <fullName evidence="4">Uncharacterized protein</fullName>
    </submittedName>
</protein>
<dbReference type="Proteomes" id="UP001392437">
    <property type="component" value="Unassembled WGS sequence"/>
</dbReference>
<gene>
    <name evidence="4" type="ORF">PG999_001123</name>
</gene>
<evidence type="ECO:0000313" key="5">
    <source>
        <dbReference type="Proteomes" id="UP001392437"/>
    </source>
</evidence>